<evidence type="ECO:0000313" key="2">
    <source>
        <dbReference type="EMBL" id="EMP35411.1"/>
    </source>
</evidence>
<feature type="region of interest" description="Disordered" evidence="1">
    <location>
        <begin position="1"/>
        <end position="38"/>
    </location>
</feature>
<reference evidence="3" key="1">
    <citation type="journal article" date="2013" name="Nat. Genet.">
        <title>The draft genomes of soft-shell turtle and green sea turtle yield insights into the development and evolution of the turtle-specific body plan.</title>
        <authorList>
            <person name="Wang Z."/>
            <person name="Pascual-Anaya J."/>
            <person name="Zadissa A."/>
            <person name="Li W."/>
            <person name="Niimura Y."/>
            <person name="Huang Z."/>
            <person name="Li C."/>
            <person name="White S."/>
            <person name="Xiong Z."/>
            <person name="Fang D."/>
            <person name="Wang B."/>
            <person name="Ming Y."/>
            <person name="Chen Y."/>
            <person name="Zheng Y."/>
            <person name="Kuraku S."/>
            <person name="Pignatelli M."/>
            <person name="Herrero J."/>
            <person name="Beal K."/>
            <person name="Nozawa M."/>
            <person name="Li Q."/>
            <person name="Wang J."/>
            <person name="Zhang H."/>
            <person name="Yu L."/>
            <person name="Shigenobu S."/>
            <person name="Wang J."/>
            <person name="Liu J."/>
            <person name="Flicek P."/>
            <person name="Searle S."/>
            <person name="Wang J."/>
            <person name="Kuratani S."/>
            <person name="Yin Y."/>
            <person name="Aken B."/>
            <person name="Zhang G."/>
            <person name="Irie N."/>
        </authorList>
    </citation>
    <scope>NUCLEOTIDE SEQUENCE [LARGE SCALE GENOMIC DNA]</scope>
</reference>
<dbReference type="EMBL" id="KB528689">
    <property type="protein sequence ID" value="EMP35411.1"/>
    <property type="molecule type" value="Genomic_DNA"/>
</dbReference>
<dbReference type="Proteomes" id="UP000031443">
    <property type="component" value="Unassembled WGS sequence"/>
</dbReference>
<evidence type="ECO:0000313" key="3">
    <source>
        <dbReference type="Proteomes" id="UP000031443"/>
    </source>
</evidence>
<evidence type="ECO:0000256" key="1">
    <source>
        <dbReference type="SAM" id="MobiDB-lite"/>
    </source>
</evidence>
<accession>M7BBU5</accession>
<protein>
    <submittedName>
        <fullName evidence="2">Uncharacterized protein</fullName>
    </submittedName>
</protein>
<keyword evidence="3" id="KW-1185">Reference proteome</keyword>
<gene>
    <name evidence="2" type="ORF">UY3_07374</name>
</gene>
<dbReference type="AlphaFoldDB" id="M7BBU5"/>
<sequence length="108" mass="11145">MPLSSCSPGLEPETLSQSLLPHHPRAEAQSLSPTAPGKMGNSLAAFSFGIEPQVSPKGGRAQPLLAAPAINTKAVHPESNRESEGLLYCPPITAQKAVAARKAPGGRI</sequence>
<name>M7BBU5_CHEMY</name>
<organism evidence="2 3">
    <name type="scientific">Chelonia mydas</name>
    <name type="common">Green sea-turtle</name>
    <name type="synonym">Chelonia agassizi</name>
    <dbReference type="NCBI Taxonomy" id="8469"/>
    <lineage>
        <taxon>Eukaryota</taxon>
        <taxon>Metazoa</taxon>
        <taxon>Chordata</taxon>
        <taxon>Craniata</taxon>
        <taxon>Vertebrata</taxon>
        <taxon>Euteleostomi</taxon>
        <taxon>Archelosauria</taxon>
        <taxon>Testudinata</taxon>
        <taxon>Testudines</taxon>
        <taxon>Cryptodira</taxon>
        <taxon>Durocryptodira</taxon>
        <taxon>Americhelydia</taxon>
        <taxon>Chelonioidea</taxon>
        <taxon>Cheloniidae</taxon>
        <taxon>Chelonia</taxon>
    </lineage>
</organism>
<proteinExistence type="predicted"/>